<proteinExistence type="predicted"/>
<dbReference type="SUPFAM" id="SSF54001">
    <property type="entry name" value="Cysteine proteinases"/>
    <property type="match status" value="1"/>
</dbReference>
<dbReference type="InterPro" id="IPR037084">
    <property type="entry name" value="Transglut_prok_sf"/>
</dbReference>
<protein>
    <submittedName>
        <fullName evidence="2">Uncharacterized protein</fullName>
    </submittedName>
</protein>
<evidence type="ECO:0000313" key="3">
    <source>
        <dbReference type="Proteomes" id="UP001500416"/>
    </source>
</evidence>
<dbReference type="EMBL" id="BAAABU010000014">
    <property type="protein sequence ID" value="GAA0246802.1"/>
    <property type="molecule type" value="Genomic_DNA"/>
</dbReference>
<accession>A0ABP3DY95</accession>
<dbReference type="InterPro" id="IPR015107">
    <property type="entry name" value="Transglut_prok"/>
</dbReference>
<dbReference type="Proteomes" id="UP001500416">
    <property type="component" value="Unassembled WGS sequence"/>
</dbReference>
<comment type="caution">
    <text evidence="2">The sequence shown here is derived from an EMBL/GenBank/DDBJ whole genome shotgun (WGS) entry which is preliminary data.</text>
</comment>
<feature type="signal peptide" evidence="1">
    <location>
        <begin position="1"/>
        <end position="19"/>
    </location>
</feature>
<dbReference type="Pfam" id="PF09017">
    <property type="entry name" value="Transglut_prok"/>
    <property type="match status" value="1"/>
</dbReference>
<gene>
    <name evidence="2" type="ORF">GCM10010492_52970</name>
</gene>
<evidence type="ECO:0000313" key="2">
    <source>
        <dbReference type="EMBL" id="GAA0246802.1"/>
    </source>
</evidence>
<dbReference type="InterPro" id="IPR038765">
    <property type="entry name" value="Papain-like_cys_pep_sf"/>
</dbReference>
<reference evidence="3" key="1">
    <citation type="journal article" date="2019" name="Int. J. Syst. Evol. Microbiol.">
        <title>The Global Catalogue of Microorganisms (GCM) 10K type strain sequencing project: providing services to taxonomists for standard genome sequencing and annotation.</title>
        <authorList>
            <consortium name="The Broad Institute Genomics Platform"/>
            <consortium name="The Broad Institute Genome Sequencing Center for Infectious Disease"/>
            <person name="Wu L."/>
            <person name="Ma J."/>
        </authorList>
    </citation>
    <scope>NUCLEOTIDE SEQUENCE [LARGE SCALE GENOMIC DNA]</scope>
    <source>
        <strain evidence="3">JCM 3380</strain>
    </source>
</reference>
<sequence>MLAAVVLGLGVAVVPTAHALAAPPGDTAVARPPIAPPLPPGVSHLEWSVPDYIAAWEEQHGRPMTDDERATLARGCIGVTVVNLERDDVVNPPLGLSFDTFKRARAVQAALNEILASRPTAREYAAQVRRHPLLSGLRNVLSAYPSWIDSSELTAALFSKRFWRKQDPSWTDEQAAAVFRPDPTTGQVDMGKYRYVARPGYVNFDYGWYDEDNRNWWHANHAEPGMVVYQSTSRFYSRPLLDFDAQVYTVAFARVP</sequence>
<name>A0ABP3DY95_9PSEU</name>
<keyword evidence="1" id="KW-0732">Signal</keyword>
<dbReference type="Gene3D" id="3.90.1360.10">
    <property type="entry name" value="Protein-glutamine gamma-glutamyltransferase"/>
    <property type="match status" value="1"/>
</dbReference>
<keyword evidence="3" id="KW-1185">Reference proteome</keyword>
<evidence type="ECO:0000256" key="1">
    <source>
        <dbReference type="SAM" id="SignalP"/>
    </source>
</evidence>
<organism evidence="2 3">
    <name type="scientific">Saccharothrix mutabilis subsp. mutabilis</name>
    <dbReference type="NCBI Taxonomy" id="66855"/>
    <lineage>
        <taxon>Bacteria</taxon>
        <taxon>Bacillati</taxon>
        <taxon>Actinomycetota</taxon>
        <taxon>Actinomycetes</taxon>
        <taxon>Pseudonocardiales</taxon>
        <taxon>Pseudonocardiaceae</taxon>
        <taxon>Saccharothrix</taxon>
    </lineage>
</organism>
<feature type="chain" id="PRO_5047362130" evidence="1">
    <location>
        <begin position="20"/>
        <end position="256"/>
    </location>
</feature>